<dbReference type="STRING" id="4081.A0A3Q7G3Y0"/>
<evidence type="ECO:0000313" key="8">
    <source>
        <dbReference type="EnsemblPlants" id="Solyc04g051040.1.1.1"/>
    </source>
</evidence>
<reference evidence="8" key="1">
    <citation type="journal article" date="2012" name="Nature">
        <title>The tomato genome sequence provides insights into fleshy fruit evolution.</title>
        <authorList>
            <consortium name="Tomato Genome Consortium"/>
        </authorList>
    </citation>
    <scope>NUCLEOTIDE SEQUENCE [LARGE SCALE GENOMIC DNA]</scope>
    <source>
        <strain evidence="8">cv. Heinz 1706</strain>
    </source>
</reference>
<dbReference type="Gramene" id="Solyc04g051040.1.1">
    <property type="protein sequence ID" value="Solyc04g051040.1.1.1"/>
    <property type="gene ID" value="Solyc04g051040.1"/>
</dbReference>
<evidence type="ECO:0000256" key="3">
    <source>
        <dbReference type="ARBA" id="ARBA00007163"/>
    </source>
</evidence>
<keyword evidence="9" id="KW-1185">Reference proteome</keyword>
<keyword evidence="4" id="KW-0805">Transcription regulation</keyword>
<evidence type="ECO:0000256" key="6">
    <source>
        <dbReference type="ARBA" id="ARBA00023163"/>
    </source>
</evidence>
<proteinExistence type="inferred from homology"/>
<accession>A0A3Q7G3Y0</accession>
<keyword evidence="6" id="KW-0804">Transcription</keyword>
<keyword evidence="5" id="KW-0238">DNA-binding</keyword>
<dbReference type="PANTHER" id="PTHR47416:SF3">
    <property type="entry name" value="BZIP TRANSCRIPTION FACTOR 17-RELATED"/>
    <property type="match status" value="1"/>
</dbReference>
<evidence type="ECO:0000256" key="2">
    <source>
        <dbReference type="ARBA" id="ARBA00004389"/>
    </source>
</evidence>
<organism evidence="8">
    <name type="scientific">Solanum lycopersicum</name>
    <name type="common">Tomato</name>
    <name type="synonym">Lycopersicon esculentum</name>
    <dbReference type="NCBI Taxonomy" id="4081"/>
    <lineage>
        <taxon>Eukaryota</taxon>
        <taxon>Viridiplantae</taxon>
        <taxon>Streptophyta</taxon>
        <taxon>Embryophyta</taxon>
        <taxon>Tracheophyta</taxon>
        <taxon>Spermatophyta</taxon>
        <taxon>Magnoliopsida</taxon>
        <taxon>eudicotyledons</taxon>
        <taxon>Gunneridae</taxon>
        <taxon>Pentapetalae</taxon>
        <taxon>asterids</taxon>
        <taxon>lamiids</taxon>
        <taxon>Solanales</taxon>
        <taxon>Solanaceae</taxon>
        <taxon>Solanoideae</taxon>
        <taxon>Solaneae</taxon>
        <taxon>Solanum</taxon>
        <taxon>Solanum subgen. Lycopersicon</taxon>
    </lineage>
</organism>
<dbReference type="GO" id="GO:0005634">
    <property type="term" value="C:nucleus"/>
    <property type="evidence" value="ECO:0007669"/>
    <property type="project" value="UniProtKB-SubCell"/>
</dbReference>
<evidence type="ECO:0000256" key="5">
    <source>
        <dbReference type="ARBA" id="ARBA00023125"/>
    </source>
</evidence>
<dbReference type="PaxDb" id="4081-Solyc04g051040.1.1"/>
<evidence type="ECO:0000313" key="9">
    <source>
        <dbReference type="Proteomes" id="UP000004994"/>
    </source>
</evidence>
<dbReference type="Proteomes" id="UP000004994">
    <property type="component" value="Chromosome 4"/>
</dbReference>
<evidence type="ECO:0000256" key="7">
    <source>
        <dbReference type="ARBA" id="ARBA00023242"/>
    </source>
</evidence>
<keyword evidence="7" id="KW-0539">Nucleus</keyword>
<protein>
    <submittedName>
        <fullName evidence="8">Uncharacterized protein</fullName>
    </submittedName>
</protein>
<evidence type="ECO:0000256" key="1">
    <source>
        <dbReference type="ARBA" id="ARBA00004123"/>
    </source>
</evidence>
<dbReference type="GO" id="GO:0003677">
    <property type="term" value="F:DNA binding"/>
    <property type="evidence" value="ECO:0007669"/>
    <property type="project" value="UniProtKB-KW"/>
</dbReference>
<comment type="similarity">
    <text evidence="3">Belongs to the bZIP family.</text>
</comment>
<dbReference type="GO" id="GO:0005789">
    <property type="term" value="C:endoplasmic reticulum membrane"/>
    <property type="evidence" value="ECO:0007669"/>
    <property type="project" value="UniProtKB-SubCell"/>
</dbReference>
<dbReference type="EnsemblPlants" id="Solyc04g051040.1.1">
    <property type="protein sequence ID" value="Solyc04g051040.1.1.1"/>
    <property type="gene ID" value="Solyc04g051040.1"/>
</dbReference>
<sequence length="57" mass="6065">MVVSVLVDGDGIIGTKSVSWIFVVVLTDSVKYVTYSCILPFKGSAPLVNAPEDGVFM</sequence>
<dbReference type="InParanoid" id="A0A3Q7G3Y0"/>
<dbReference type="AlphaFoldDB" id="A0A3Q7G3Y0"/>
<name>A0A3Q7G3Y0_SOLLC</name>
<dbReference type="PANTHER" id="PTHR47416">
    <property type="entry name" value="BASIC-LEUCINE ZIPPER TRANSCRIPTION FACTOR F-RELATED"/>
    <property type="match status" value="1"/>
</dbReference>
<evidence type="ECO:0000256" key="4">
    <source>
        <dbReference type="ARBA" id="ARBA00023015"/>
    </source>
</evidence>
<comment type="subcellular location">
    <subcellularLocation>
        <location evidence="2">Endoplasmic reticulum membrane</location>
        <topology evidence="2">Single-pass membrane protein</topology>
    </subcellularLocation>
    <subcellularLocation>
        <location evidence="1">Nucleus</location>
    </subcellularLocation>
</comment>
<reference evidence="8" key="2">
    <citation type="submission" date="2019-01" db="UniProtKB">
        <authorList>
            <consortium name="EnsemblPlants"/>
        </authorList>
    </citation>
    <scope>IDENTIFICATION</scope>
    <source>
        <strain evidence="8">cv. Heinz 1706</strain>
    </source>
</reference>